<gene>
    <name evidence="1" type="ORF">SAMN06265377_1455</name>
</gene>
<evidence type="ECO:0000313" key="1">
    <source>
        <dbReference type="EMBL" id="SNY99644.1"/>
    </source>
</evidence>
<dbReference type="EMBL" id="OBEH01000002">
    <property type="protein sequence ID" value="SNY99644.1"/>
    <property type="molecule type" value="Genomic_DNA"/>
</dbReference>
<sequence>MKCTFGIENTLFGLKEMHVYMGLEQTKCYSMLDTNQQIV</sequence>
<accession>A0A285MR41</accession>
<evidence type="ECO:0000313" key="2">
    <source>
        <dbReference type="Proteomes" id="UP000219048"/>
    </source>
</evidence>
<proteinExistence type="predicted"/>
<name>A0A285MR41_9FLAO</name>
<protein>
    <submittedName>
        <fullName evidence="1">Uncharacterized protein</fullName>
    </submittedName>
</protein>
<dbReference type="AlphaFoldDB" id="A0A285MR41"/>
<organism evidence="1 2">
    <name type="scientific">Flagellimonas pacifica</name>
    <dbReference type="NCBI Taxonomy" id="1247520"/>
    <lineage>
        <taxon>Bacteria</taxon>
        <taxon>Pseudomonadati</taxon>
        <taxon>Bacteroidota</taxon>
        <taxon>Flavobacteriia</taxon>
        <taxon>Flavobacteriales</taxon>
        <taxon>Flavobacteriaceae</taxon>
        <taxon>Flagellimonas</taxon>
    </lineage>
</organism>
<keyword evidence="2" id="KW-1185">Reference proteome</keyword>
<reference evidence="2" key="1">
    <citation type="submission" date="2017-09" db="EMBL/GenBank/DDBJ databases">
        <authorList>
            <person name="Varghese N."/>
            <person name="Submissions S."/>
        </authorList>
    </citation>
    <scope>NUCLEOTIDE SEQUENCE [LARGE SCALE GENOMIC DNA]</scope>
    <source>
        <strain evidence="2">DSM 25885</strain>
    </source>
</reference>
<dbReference type="Proteomes" id="UP000219048">
    <property type="component" value="Unassembled WGS sequence"/>
</dbReference>